<dbReference type="EMBL" id="JBHLWV010000012">
    <property type="protein sequence ID" value="MFC0314107.1"/>
    <property type="molecule type" value="Genomic_DNA"/>
</dbReference>
<sequence>MSKKTPGEPKQAANYQPRATSSRSTYVMIGVAVAVAALIIGGLVWSSNRDFPPVEDEVLAENAAFIVGDPQATITVDVFEDFTCPACKEFESQSGTSLAAAVQAGQLRVRYHLLTFMDEKSPSGDYSSRGAGAILCLARGGDDVAVFNRLHAELFAKAGGDSDPDNAAIAVMAAQSGASEATQKCIADGAQIDAARAMGEASRQQLGNSNDGRVATPTVLVAGEAIEGINEGNAWIEKLISGGPSN</sequence>
<evidence type="ECO:0000256" key="1">
    <source>
        <dbReference type="SAM" id="Phobius"/>
    </source>
</evidence>
<keyword evidence="1" id="KW-0472">Membrane</keyword>
<comment type="caution">
    <text evidence="3">The sequence shown here is derived from an EMBL/GenBank/DDBJ whole genome shotgun (WGS) entry which is preliminary data.</text>
</comment>
<dbReference type="Pfam" id="PF13462">
    <property type="entry name" value="Thioredoxin_4"/>
    <property type="match status" value="1"/>
</dbReference>
<feature type="transmembrane region" description="Helical" evidence="1">
    <location>
        <begin position="26"/>
        <end position="45"/>
    </location>
</feature>
<evidence type="ECO:0000313" key="4">
    <source>
        <dbReference type="Proteomes" id="UP001589783"/>
    </source>
</evidence>
<accession>A0ABV6H681</accession>
<dbReference type="Gene3D" id="3.40.30.10">
    <property type="entry name" value="Glutaredoxin"/>
    <property type="match status" value="1"/>
</dbReference>
<dbReference type="SUPFAM" id="SSF52833">
    <property type="entry name" value="Thioredoxin-like"/>
    <property type="match status" value="1"/>
</dbReference>
<dbReference type="InterPro" id="IPR012336">
    <property type="entry name" value="Thioredoxin-like_fold"/>
</dbReference>
<evidence type="ECO:0000259" key="2">
    <source>
        <dbReference type="Pfam" id="PF13462"/>
    </source>
</evidence>
<name>A0ABV6H681_9ACTN</name>
<evidence type="ECO:0000313" key="3">
    <source>
        <dbReference type="EMBL" id="MFC0314107.1"/>
    </source>
</evidence>
<reference evidence="3 4" key="1">
    <citation type="submission" date="2024-09" db="EMBL/GenBank/DDBJ databases">
        <authorList>
            <person name="Sun Q."/>
            <person name="Mori K."/>
        </authorList>
    </citation>
    <scope>NUCLEOTIDE SEQUENCE [LARGE SCALE GENOMIC DNA]</scope>
    <source>
        <strain evidence="3 4">CCM 7957</strain>
    </source>
</reference>
<dbReference type="RefSeq" id="WP_382361528.1">
    <property type="nucleotide sequence ID" value="NZ_JBHLWV010000012.1"/>
</dbReference>
<protein>
    <submittedName>
        <fullName evidence="3">DsbA family protein</fullName>
    </submittedName>
</protein>
<keyword evidence="1" id="KW-1133">Transmembrane helix</keyword>
<dbReference type="CDD" id="cd02972">
    <property type="entry name" value="DsbA_family"/>
    <property type="match status" value="1"/>
</dbReference>
<proteinExistence type="predicted"/>
<gene>
    <name evidence="3" type="ORF">ACFFJD_04465</name>
</gene>
<feature type="domain" description="Thioredoxin-like fold" evidence="2">
    <location>
        <begin position="65"/>
        <end position="228"/>
    </location>
</feature>
<organism evidence="3 4">
    <name type="scientific">Gordonia phosphorivorans</name>
    <dbReference type="NCBI Taxonomy" id="1056982"/>
    <lineage>
        <taxon>Bacteria</taxon>
        <taxon>Bacillati</taxon>
        <taxon>Actinomycetota</taxon>
        <taxon>Actinomycetes</taxon>
        <taxon>Mycobacteriales</taxon>
        <taxon>Gordoniaceae</taxon>
        <taxon>Gordonia</taxon>
    </lineage>
</organism>
<keyword evidence="1" id="KW-0812">Transmembrane</keyword>
<keyword evidence="4" id="KW-1185">Reference proteome</keyword>
<dbReference type="Proteomes" id="UP001589783">
    <property type="component" value="Unassembled WGS sequence"/>
</dbReference>
<dbReference type="InterPro" id="IPR036249">
    <property type="entry name" value="Thioredoxin-like_sf"/>
</dbReference>